<evidence type="ECO:0000256" key="5">
    <source>
        <dbReference type="ARBA" id="ARBA00022692"/>
    </source>
</evidence>
<keyword evidence="3 8" id="KW-0813">Transport</keyword>
<dbReference type="InterPro" id="IPR045863">
    <property type="entry name" value="CorA_TM1_TM2"/>
</dbReference>
<organism evidence="10 11">
    <name type="scientific">Romeriopsis navalis LEGE 11480</name>
    <dbReference type="NCBI Taxonomy" id="2777977"/>
    <lineage>
        <taxon>Bacteria</taxon>
        <taxon>Bacillati</taxon>
        <taxon>Cyanobacteriota</taxon>
        <taxon>Cyanophyceae</taxon>
        <taxon>Leptolyngbyales</taxon>
        <taxon>Leptolyngbyaceae</taxon>
        <taxon>Romeriopsis</taxon>
        <taxon>Romeriopsis navalis</taxon>
    </lineage>
</organism>
<comment type="similarity">
    <text evidence="2 8">Belongs to the CorA metal ion transporter (MIT) (TC 1.A.35) family.</text>
</comment>
<dbReference type="PANTHER" id="PTHR46494">
    <property type="entry name" value="CORA FAMILY METAL ION TRANSPORTER (EUROFUNG)"/>
    <property type="match status" value="1"/>
</dbReference>
<evidence type="ECO:0000256" key="8">
    <source>
        <dbReference type="RuleBase" id="RU362010"/>
    </source>
</evidence>
<proteinExistence type="inferred from homology"/>
<keyword evidence="6 8" id="KW-1133">Transmembrane helix</keyword>
<dbReference type="GO" id="GO:0000287">
    <property type="term" value="F:magnesium ion binding"/>
    <property type="evidence" value="ECO:0007669"/>
    <property type="project" value="TreeGrafter"/>
</dbReference>
<protein>
    <recommendedName>
        <fullName evidence="8">Magnesium transport protein CorA</fullName>
    </recommendedName>
</protein>
<name>A0A928Z504_9CYAN</name>
<keyword evidence="7 8" id="KW-0472">Membrane</keyword>
<keyword evidence="8" id="KW-0460">Magnesium</keyword>
<evidence type="ECO:0000313" key="10">
    <source>
        <dbReference type="EMBL" id="MBE9030740.1"/>
    </source>
</evidence>
<evidence type="ECO:0000256" key="3">
    <source>
        <dbReference type="ARBA" id="ARBA00022448"/>
    </source>
</evidence>
<dbReference type="NCBIfam" id="TIGR00383">
    <property type="entry name" value="corA"/>
    <property type="match status" value="1"/>
</dbReference>
<dbReference type="GO" id="GO:0015087">
    <property type="term" value="F:cobalt ion transmembrane transporter activity"/>
    <property type="evidence" value="ECO:0007669"/>
    <property type="project" value="UniProtKB-UniRule"/>
</dbReference>
<evidence type="ECO:0000256" key="2">
    <source>
        <dbReference type="ARBA" id="ARBA00009765"/>
    </source>
</evidence>
<reference evidence="10" key="1">
    <citation type="submission" date="2020-10" db="EMBL/GenBank/DDBJ databases">
        <authorList>
            <person name="Castelo-Branco R."/>
            <person name="Eusebio N."/>
            <person name="Adriana R."/>
            <person name="Vieira A."/>
            <person name="Brugerolle De Fraissinette N."/>
            <person name="Rezende De Castro R."/>
            <person name="Schneider M.P."/>
            <person name="Vasconcelos V."/>
            <person name="Leao P.N."/>
        </authorList>
    </citation>
    <scope>NUCLEOTIDE SEQUENCE</scope>
    <source>
        <strain evidence="10">LEGE 11480</strain>
    </source>
</reference>
<feature type="transmembrane region" description="Helical" evidence="8">
    <location>
        <begin position="383"/>
        <end position="404"/>
    </location>
</feature>
<dbReference type="Gene3D" id="1.20.58.340">
    <property type="entry name" value="Magnesium transport protein CorA, transmembrane region"/>
    <property type="match status" value="2"/>
</dbReference>
<evidence type="ECO:0000256" key="7">
    <source>
        <dbReference type="ARBA" id="ARBA00023136"/>
    </source>
</evidence>
<dbReference type="SUPFAM" id="SSF143865">
    <property type="entry name" value="CorA soluble domain-like"/>
    <property type="match status" value="1"/>
</dbReference>
<feature type="compositionally biased region" description="Polar residues" evidence="9">
    <location>
        <begin position="1"/>
        <end position="11"/>
    </location>
</feature>
<keyword evidence="8" id="KW-0406">Ion transport</keyword>
<feature type="compositionally biased region" description="Basic residues" evidence="9">
    <location>
        <begin position="36"/>
        <end position="56"/>
    </location>
</feature>
<dbReference type="FunFam" id="1.20.58.340:FF:000012">
    <property type="entry name" value="Magnesium transport protein CorA"/>
    <property type="match status" value="1"/>
</dbReference>
<evidence type="ECO:0000256" key="6">
    <source>
        <dbReference type="ARBA" id="ARBA00022989"/>
    </source>
</evidence>
<feature type="transmembrane region" description="Helical" evidence="8">
    <location>
        <begin position="351"/>
        <end position="371"/>
    </location>
</feature>
<dbReference type="Gene3D" id="3.30.460.20">
    <property type="entry name" value="CorA soluble domain-like"/>
    <property type="match status" value="1"/>
</dbReference>
<comment type="caution">
    <text evidence="10">The sequence shown here is derived from an EMBL/GenBank/DDBJ whole genome shotgun (WGS) entry which is preliminary data.</text>
</comment>
<evidence type="ECO:0000256" key="4">
    <source>
        <dbReference type="ARBA" id="ARBA00022475"/>
    </source>
</evidence>
<dbReference type="Pfam" id="PF01544">
    <property type="entry name" value="CorA"/>
    <property type="match status" value="1"/>
</dbReference>
<dbReference type="InterPro" id="IPR002523">
    <property type="entry name" value="MgTranspt_CorA/ZnTranspt_ZntB"/>
</dbReference>
<evidence type="ECO:0000313" key="11">
    <source>
        <dbReference type="Proteomes" id="UP000625316"/>
    </source>
</evidence>
<dbReference type="Proteomes" id="UP000625316">
    <property type="component" value="Unassembled WGS sequence"/>
</dbReference>
<comment type="subcellular location">
    <subcellularLocation>
        <location evidence="1">Cell membrane</location>
        <topology evidence="1">Multi-pass membrane protein</topology>
    </subcellularLocation>
    <subcellularLocation>
        <location evidence="8">Membrane</location>
        <topology evidence="8">Multi-pass membrane protein</topology>
    </subcellularLocation>
</comment>
<keyword evidence="4 8" id="KW-1003">Cell membrane</keyword>
<dbReference type="GO" id="GO:0015095">
    <property type="term" value="F:magnesium ion transmembrane transporter activity"/>
    <property type="evidence" value="ECO:0007669"/>
    <property type="project" value="UniProtKB-UniRule"/>
</dbReference>
<dbReference type="RefSeq" id="WP_264325570.1">
    <property type="nucleotide sequence ID" value="NZ_JADEXQ010000042.1"/>
</dbReference>
<evidence type="ECO:0000256" key="9">
    <source>
        <dbReference type="SAM" id="MobiDB-lite"/>
    </source>
</evidence>
<feature type="region of interest" description="Disordered" evidence="9">
    <location>
        <begin position="1"/>
        <end position="66"/>
    </location>
</feature>
<sequence>MSDCTPESGTPNHPEPRSPATDQSHSDSDLHSKASLPRKTRKAQRVRSRRKSRRQGRQSLEVDYFQDIPGSMPGTLRVKSDAPPEITLIDYNDFGCVRAEMTNPVDIIPYIDTESVSWIDLQGIGNEAILQQVGQVFELHPLMLEDVVNVPQRPKVEEYDDQLLLIARMVRCQTHSDSFITEQVSFILGDNYLLTVQEIPAHDCFSPVRARILAAKGSIRRMGADYLLYTLFDAIIDGFFPVLESYGERLEILEDEVVTNPSRQTLEKIHRMKRELLTLRRSIWPQRDALSSLIRDSSELISDDVRIYLRDCYDHTVQVLDMVETYREVASSLMDVYLSSVGNKMNEIMKFLTIVSSIFIPLSFIAGVYGMNFENMPELKHRLAYFICWGVMIGIAGSLMLFFWRKGWFENYSTIVKRRD</sequence>
<accession>A0A928Z504</accession>
<keyword evidence="5 8" id="KW-0812">Transmembrane</keyword>
<comment type="function">
    <text evidence="8">Mediates influx of magnesium ions.</text>
</comment>
<evidence type="ECO:0000256" key="1">
    <source>
        <dbReference type="ARBA" id="ARBA00004651"/>
    </source>
</evidence>
<dbReference type="GO" id="GO:0005886">
    <property type="term" value="C:plasma membrane"/>
    <property type="evidence" value="ECO:0007669"/>
    <property type="project" value="UniProtKB-SubCell"/>
</dbReference>
<dbReference type="InterPro" id="IPR045861">
    <property type="entry name" value="CorA_cytoplasmic_dom"/>
</dbReference>
<dbReference type="InterPro" id="IPR004488">
    <property type="entry name" value="Mg/Co-transport_prot_CorA"/>
</dbReference>
<keyword evidence="11" id="KW-1185">Reference proteome</keyword>
<dbReference type="PANTHER" id="PTHR46494:SF1">
    <property type="entry name" value="CORA FAMILY METAL ION TRANSPORTER (EUROFUNG)"/>
    <property type="match status" value="1"/>
</dbReference>
<dbReference type="EMBL" id="JADEXQ010000042">
    <property type="protein sequence ID" value="MBE9030740.1"/>
    <property type="molecule type" value="Genomic_DNA"/>
</dbReference>
<dbReference type="SUPFAM" id="SSF144083">
    <property type="entry name" value="Magnesium transport protein CorA, transmembrane region"/>
    <property type="match status" value="1"/>
</dbReference>
<gene>
    <name evidence="8 10" type="primary">corA</name>
    <name evidence="10" type="ORF">IQ266_13465</name>
</gene>
<dbReference type="GO" id="GO:0050897">
    <property type="term" value="F:cobalt ion binding"/>
    <property type="evidence" value="ECO:0007669"/>
    <property type="project" value="TreeGrafter"/>
</dbReference>
<dbReference type="AlphaFoldDB" id="A0A928Z504"/>
<dbReference type="CDD" id="cd12828">
    <property type="entry name" value="TmCorA-like_1"/>
    <property type="match status" value="1"/>
</dbReference>